<gene>
    <name evidence="1" type="ORF">E7Y31_03890</name>
</gene>
<accession>A0A4S5ETA8</accession>
<organism evidence="1 2">
    <name type="scientific">Candidatus Frankia alpina</name>
    <dbReference type="NCBI Taxonomy" id="2699483"/>
    <lineage>
        <taxon>Bacteria</taxon>
        <taxon>Bacillati</taxon>
        <taxon>Actinomycetota</taxon>
        <taxon>Actinomycetes</taxon>
        <taxon>Frankiales</taxon>
        <taxon>Frankiaceae</taxon>
        <taxon>Frankia</taxon>
    </lineage>
</organism>
<dbReference type="AlphaFoldDB" id="A0A4S5ETA8"/>
<dbReference type="EMBL" id="SSXH01000050">
    <property type="protein sequence ID" value="THJ75718.1"/>
    <property type="molecule type" value="Genomic_DNA"/>
</dbReference>
<reference evidence="1 2" key="1">
    <citation type="submission" date="2019-04" db="EMBL/GenBank/DDBJ databases">
        <title>Draft genome sequences for three unisolated Alnus-infective Frankia Sp+ strains, AgTrS, AiOr and AvVan, the first sequenced Frankia strains able to sporulate in-planta.</title>
        <authorList>
            <person name="Bethencourt L."/>
            <person name="Vautrin F."/>
            <person name="Taib N."/>
            <person name="Dubost A."/>
            <person name="Castro-Garcia L."/>
            <person name="Imbaud O."/>
            <person name="Abrouk D."/>
            <person name="Fournier P."/>
            <person name="Briolay J."/>
            <person name="Nguyen A."/>
            <person name="Normand P."/>
            <person name="Fernandez M.P."/>
            <person name="Brochier-Armanet C."/>
            <person name="Herrera-Belaroussi A."/>
        </authorList>
    </citation>
    <scope>NUCLEOTIDE SEQUENCE [LARGE SCALE GENOMIC DNA]</scope>
    <source>
        <strain evidence="1 2">AvVan</strain>
    </source>
</reference>
<evidence type="ECO:0000313" key="1">
    <source>
        <dbReference type="EMBL" id="THJ75718.1"/>
    </source>
</evidence>
<comment type="caution">
    <text evidence="1">The sequence shown here is derived from an EMBL/GenBank/DDBJ whole genome shotgun (WGS) entry which is preliminary data.</text>
</comment>
<dbReference type="Proteomes" id="UP000305282">
    <property type="component" value="Unassembled WGS sequence"/>
</dbReference>
<protein>
    <submittedName>
        <fullName evidence="1">Uncharacterized protein</fullName>
    </submittedName>
</protein>
<keyword evidence="2" id="KW-1185">Reference proteome</keyword>
<dbReference type="RefSeq" id="WP_136446958.1">
    <property type="nucleotide sequence ID" value="NZ_SSXH01000050.1"/>
</dbReference>
<proteinExistence type="predicted"/>
<sequence length="105" mass="11183">MPGGEHLGNGGGESQLGDPVFQVDLRARVPHRGDAQLGRFAGAGKMGLRRGELDFDARRLYSVGDEKVGEDLPAVLTAFPGGDWPATGRELFHRRTDGVTGLSPE</sequence>
<name>A0A4S5ETA8_9ACTN</name>
<evidence type="ECO:0000313" key="2">
    <source>
        <dbReference type="Proteomes" id="UP000305282"/>
    </source>
</evidence>